<evidence type="ECO:0000256" key="3">
    <source>
        <dbReference type="ARBA" id="ARBA00022473"/>
    </source>
</evidence>
<dbReference type="SMR" id="A0A438E8N0"/>
<dbReference type="GO" id="GO:0005576">
    <property type="term" value="C:extracellular region"/>
    <property type="evidence" value="ECO:0007669"/>
    <property type="project" value="UniProtKB-SubCell"/>
</dbReference>
<dbReference type="Proteomes" id="UP000288805">
    <property type="component" value="Unassembled WGS sequence"/>
</dbReference>
<evidence type="ECO:0000256" key="7">
    <source>
        <dbReference type="RuleBase" id="RU367102"/>
    </source>
</evidence>
<keyword evidence="4 7" id="KW-0964">Secreted</keyword>
<dbReference type="KEGG" id="vvi:104880629"/>
<dbReference type="Pfam" id="PF17181">
    <property type="entry name" value="EPF"/>
    <property type="match status" value="1"/>
</dbReference>
<dbReference type="Gramene" id="Vitis11g00201.t01">
    <property type="protein sequence ID" value="Vitis11g00201.t01.CDS"/>
    <property type="gene ID" value="Vitis11g00201"/>
</dbReference>
<feature type="compositionally biased region" description="Polar residues" evidence="8">
    <location>
        <begin position="23"/>
        <end position="38"/>
    </location>
</feature>
<evidence type="ECO:0000256" key="6">
    <source>
        <dbReference type="ARBA" id="ARBA00023157"/>
    </source>
</evidence>
<protein>
    <recommendedName>
        <fullName evidence="7">Epidermal patterning factor-like protein</fullName>
    </recommendedName>
</protein>
<feature type="region of interest" description="Disordered" evidence="8">
    <location>
        <begin position="23"/>
        <end position="66"/>
    </location>
</feature>
<feature type="chain" id="PRO_5027158622" description="Epidermal patterning factor-like protein" evidence="7">
    <location>
        <begin position="22"/>
        <end position="124"/>
    </location>
</feature>
<dbReference type="InterPro" id="IPR039455">
    <property type="entry name" value="EPFL"/>
</dbReference>
<accession>A0A438E8N0</accession>
<gene>
    <name evidence="9" type="primary">EPFL3_2</name>
    <name evidence="9" type="ORF">CK203_072349</name>
</gene>
<dbReference type="PANTHER" id="PTHR33109">
    <property type="entry name" value="EPIDERMAL PATTERNING FACTOR-LIKE PROTEIN 4"/>
    <property type="match status" value="1"/>
</dbReference>
<comment type="subcellular location">
    <subcellularLocation>
        <location evidence="1 7">Secreted</location>
    </subcellularLocation>
</comment>
<sequence length="124" mass="13602">MKRKTFIFLIASLHMMTWVAATNSPSAPDSAAQQQEQFPESPKAVFHSKQGLERRGTPRNGDGAAYRGLSTLGSRPPNCNHKCQGCIPCDAVQIPTTTDHIGVQYANYEPEGWKCKCGSSFFNP</sequence>
<comment type="function">
    <text evidence="7">Controls stomatal patterning.</text>
</comment>
<proteinExistence type="inferred from homology"/>
<comment type="similarity">
    <text evidence="2 7">Belongs to the plant cysteine rich small secretory peptide family. Epidermal patterning factor subfamily.</text>
</comment>
<evidence type="ECO:0000256" key="8">
    <source>
        <dbReference type="SAM" id="MobiDB-lite"/>
    </source>
</evidence>
<name>A0A438E8N0_VITVI</name>
<evidence type="ECO:0000256" key="2">
    <source>
        <dbReference type="ARBA" id="ARBA00008127"/>
    </source>
</evidence>
<evidence type="ECO:0000256" key="5">
    <source>
        <dbReference type="ARBA" id="ARBA00022729"/>
    </source>
</evidence>
<evidence type="ECO:0000256" key="1">
    <source>
        <dbReference type="ARBA" id="ARBA00004613"/>
    </source>
</evidence>
<evidence type="ECO:0000313" key="9">
    <source>
        <dbReference type="EMBL" id="RVW43970.1"/>
    </source>
</evidence>
<dbReference type="PANTHER" id="PTHR33109:SF3">
    <property type="entry name" value="EPIDERMAL PATTERNING FACTOR-LIKE PROTEIN"/>
    <property type="match status" value="1"/>
</dbReference>
<evidence type="ECO:0000256" key="4">
    <source>
        <dbReference type="ARBA" id="ARBA00022525"/>
    </source>
</evidence>
<dbReference type="AlphaFoldDB" id="A0A438E8N0"/>
<reference evidence="9 10" key="1">
    <citation type="journal article" date="2018" name="PLoS Genet.">
        <title>Population sequencing reveals clonal diversity and ancestral inbreeding in the grapevine cultivar Chardonnay.</title>
        <authorList>
            <person name="Roach M.J."/>
            <person name="Johnson D.L."/>
            <person name="Bohlmann J."/>
            <person name="van Vuuren H.J."/>
            <person name="Jones S.J."/>
            <person name="Pretorius I.S."/>
            <person name="Schmidt S.A."/>
            <person name="Borneman A.R."/>
        </authorList>
    </citation>
    <scope>NUCLEOTIDE SEQUENCE [LARGE SCALE GENOMIC DNA]</scope>
    <source>
        <strain evidence="10">cv. Chardonnay</strain>
        <tissue evidence="9">Leaf</tissue>
    </source>
</reference>
<keyword evidence="3 7" id="KW-0217">Developmental protein</keyword>
<keyword evidence="5 7" id="KW-0732">Signal</keyword>
<dbReference type="GO" id="GO:0010052">
    <property type="term" value="P:guard cell differentiation"/>
    <property type="evidence" value="ECO:0007669"/>
    <property type="project" value="UniProtKB-UniRule"/>
</dbReference>
<evidence type="ECO:0000313" key="10">
    <source>
        <dbReference type="Proteomes" id="UP000288805"/>
    </source>
</evidence>
<keyword evidence="6" id="KW-1015">Disulfide bond</keyword>
<dbReference type="OrthoDB" id="1843021at2759"/>
<feature type="signal peptide" evidence="7">
    <location>
        <begin position="1"/>
        <end position="21"/>
    </location>
</feature>
<organism evidence="9 10">
    <name type="scientific">Vitis vinifera</name>
    <name type="common">Grape</name>
    <dbReference type="NCBI Taxonomy" id="29760"/>
    <lineage>
        <taxon>Eukaryota</taxon>
        <taxon>Viridiplantae</taxon>
        <taxon>Streptophyta</taxon>
        <taxon>Embryophyta</taxon>
        <taxon>Tracheophyta</taxon>
        <taxon>Spermatophyta</taxon>
        <taxon>Magnoliopsida</taxon>
        <taxon>eudicotyledons</taxon>
        <taxon>Gunneridae</taxon>
        <taxon>Pentapetalae</taxon>
        <taxon>rosids</taxon>
        <taxon>Vitales</taxon>
        <taxon>Vitaceae</taxon>
        <taxon>Viteae</taxon>
        <taxon>Vitis</taxon>
    </lineage>
</organism>
<comment type="caution">
    <text evidence="9">The sequence shown here is derived from an EMBL/GenBank/DDBJ whole genome shotgun (WGS) entry which is preliminary data.</text>
</comment>
<dbReference type="EMBL" id="QGNW01001366">
    <property type="protein sequence ID" value="RVW43970.1"/>
    <property type="molecule type" value="Genomic_DNA"/>
</dbReference>